<evidence type="ECO:0000313" key="2">
    <source>
        <dbReference type="Proteomes" id="UP000321570"/>
    </source>
</evidence>
<dbReference type="EMBL" id="CABIJS010000222">
    <property type="protein sequence ID" value="VUZ46892.1"/>
    <property type="molecule type" value="Genomic_DNA"/>
</dbReference>
<dbReference type="AlphaFoldDB" id="A0A564YHX5"/>
<protein>
    <submittedName>
        <fullName evidence="1">Uncharacterized protein</fullName>
    </submittedName>
</protein>
<name>A0A564YHX5_HYMDI</name>
<keyword evidence="2" id="KW-1185">Reference proteome</keyword>
<gene>
    <name evidence="1" type="ORF">WMSIL1_LOCUS6770</name>
</gene>
<dbReference type="Proteomes" id="UP000321570">
    <property type="component" value="Unassembled WGS sequence"/>
</dbReference>
<organism evidence="1 2">
    <name type="scientific">Hymenolepis diminuta</name>
    <name type="common">Rat tapeworm</name>
    <dbReference type="NCBI Taxonomy" id="6216"/>
    <lineage>
        <taxon>Eukaryota</taxon>
        <taxon>Metazoa</taxon>
        <taxon>Spiralia</taxon>
        <taxon>Lophotrochozoa</taxon>
        <taxon>Platyhelminthes</taxon>
        <taxon>Cestoda</taxon>
        <taxon>Eucestoda</taxon>
        <taxon>Cyclophyllidea</taxon>
        <taxon>Hymenolepididae</taxon>
        <taxon>Hymenolepis</taxon>
    </lineage>
</organism>
<accession>A0A564YHX5</accession>
<proteinExistence type="predicted"/>
<evidence type="ECO:0000313" key="1">
    <source>
        <dbReference type="EMBL" id="VUZ46892.1"/>
    </source>
</evidence>
<sequence>MISKLGSVVGDNSSLFILTISENENVHYHLENQFRCFTFILGLRSPYHAEIRLRLLALLDKKPDVKKSNYRSESAGGLLTTSVQLERT</sequence>
<reference evidence="1 2" key="1">
    <citation type="submission" date="2019-07" db="EMBL/GenBank/DDBJ databases">
        <authorList>
            <person name="Jastrzebski P J."/>
            <person name="Paukszto L."/>
            <person name="Jastrzebski P J."/>
        </authorList>
    </citation>
    <scope>NUCLEOTIDE SEQUENCE [LARGE SCALE GENOMIC DNA]</scope>
    <source>
        <strain evidence="1 2">WMS-il1</strain>
    </source>
</reference>